<dbReference type="EMBL" id="ANJA01000106">
    <property type="protein sequence ID" value="ETO85959.1"/>
    <property type="molecule type" value="Genomic_DNA"/>
</dbReference>
<name>A0A081B498_PHYNI</name>
<dbReference type="Proteomes" id="UP000028582">
    <property type="component" value="Unassembled WGS sequence"/>
</dbReference>
<gene>
    <name evidence="2" type="ORF">F444_00440</name>
</gene>
<reference evidence="2 3" key="1">
    <citation type="submission" date="2013-11" db="EMBL/GenBank/DDBJ databases">
        <title>The Genome Sequence of Phytophthora parasitica P1976.</title>
        <authorList>
            <consortium name="The Broad Institute Genomics Platform"/>
            <person name="Russ C."/>
            <person name="Tyler B."/>
            <person name="Panabieres F."/>
            <person name="Shan W."/>
            <person name="Tripathy S."/>
            <person name="Grunwald N."/>
            <person name="Machado M."/>
            <person name="Johnson C.S."/>
            <person name="Walker B."/>
            <person name="Young S."/>
            <person name="Zeng Q."/>
            <person name="Gargeya S."/>
            <person name="Fitzgerald M."/>
            <person name="Haas B."/>
            <person name="Abouelleil A."/>
            <person name="Allen A.W."/>
            <person name="Alvarado L."/>
            <person name="Arachchi H.M."/>
            <person name="Berlin A.M."/>
            <person name="Chapman S.B."/>
            <person name="Gainer-Dewar J."/>
            <person name="Goldberg J."/>
            <person name="Griggs A."/>
            <person name="Gujja S."/>
            <person name="Hansen M."/>
            <person name="Howarth C."/>
            <person name="Imamovic A."/>
            <person name="Ireland A."/>
            <person name="Larimer J."/>
            <person name="McCowan C."/>
            <person name="Murphy C."/>
            <person name="Pearson M."/>
            <person name="Poon T.W."/>
            <person name="Priest M."/>
            <person name="Roberts A."/>
            <person name="Saif S."/>
            <person name="Shea T."/>
            <person name="Sisk P."/>
            <person name="Sykes S."/>
            <person name="Wortman J."/>
            <person name="Nusbaum C."/>
            <person name="Birren B."/>
        </authorList>
    </citation>
    <scope>NUCLEOTIDE SEQUENCE [LARGE SCALE GENOMIC DNA]</scope>
    <source>
        <strain evidence="2 3">P1976</strain>
    </source>
</reference>
<accession>A0A081B498</accession>
<protein>
    <submittedName>
        <fullName evidence="2">Uncharacterized protein</fullName>
    </submittedName>
</protein>
<evidence type="ECO:0000313" key="3">
    <source>
        <dbReference type="Proteomes" id="UP000028582"/>
    </source>
</evidence>
<feature type="transmembrane region" description="Helical" evidence="1">
    <location>
        <begin position="20"/>
        <end position="42"/>
    </location>
</feature>
<evidence type="ECO:0000313" key="2">
    <source>
        <dbReference type="EMBL" id="ETO85959.1"/>
    </source>
</evidence>
<evidence type="ECO:0000256" key="1">
    <source>
        <dbReference type="SAM" id="Phobius"/>
    </source>
</evidence>
<keyword evidence="1" id="KW-0472">Membrane</keyword>
<keyword evidence="1" id="KW-0812">Transmembrane</keyword>
<organism evidence="2 3">
    <name type="scientific">Phytophthora nicotianae P1976</name>
    <dbReference type="NCBI Taxonomy" id="1317066"/>
    <lineage>
        <taxon>Eukaryota</taxon>
        <taxon>Sar</taxon>
        <taxon>Stramenopiles</taxon>
        <taxon>Oomycota</taxon>
        <taxon>Peronosporomycetes</taxon>
        <taxon>Peronosporales</taxon>
        <taxon>Peronosporaceae</taxon>
        <taxon>Phytophthora</taxon>
    </lineage>
</organism>
<comment type="caution">
    <text evidence="2">The sequence shown here is derived from an EMBL/GenBank/DDBJ whole genome shotgun (WGS) entry which is preliminary data.</text>
</comment>
<proteinExistence type="predicted"/>
<dbReference type="AlphaFoldDB" id="A0A081B498"/>
<sequence length="96" mass="10996">MQPREDRVKQNETIEAVFLVVYLILISHQLGVSGLHQLAFVLCSQRVFSKVRGVIADDSWFPLEQYGNDVIYKLKELDNHVLPLAENDRTIGEINT</sequence>
<keyword evidence="1" id="KW-1133">Transmembrane helix</keyword>